<dbReference type="AlphaFoldDB" id="A0A415LHW4"/>
<proteinExistence type="predicted"/>
<dbReference type="GeneID" id="66465911"/>
<evidence type="ECO:0000259" key="1">
    <source>
        <dbReference type="Pfam" id="PF04230"/>
    </source>
</evidence>
<organism evidence="2 3">
    <name type="scientific">Eubacterium ventriosum</name>
    <dbReference type="NCBI Taxonomy" id="39496"/>
    <lineage>
        <taxon>Bacteria</taxon>
        <taxon>Bacillati</taxon>
        <taxon>Bacillota</taxon>
        <taxon>Clostridia</taxon>
        <taxon>Eubacteriales</taxon>
        <taxon>Eubacteriaceae</taxon>
        <taxon>Eubacterium</taxon>
    </lineage>
</organism>
<dbReference type="GO" id="GO:0016740">
    <property type="term" value="F:transferase activity"/>
    <property type="evidence" value="ECO:0007669"/>
    <property type="project" value="UniProtKB-KW"/>
</dbReference>
<dbReference type="Pfam" id="PF04230">
    <property type="entry name" value="PS_pyruv_trans"/>
    <property type="match status" value="1"/>
</dbReference>
<dbReference type="RefSeq" id="WP_118379132.1">
    <property type="nucleotide sequence ID" value="NZ_CABJDQ010000001.1"/>
</dbReference>
<dbReference type="InterPro" id="IPR007345">
    <property type="entry name" value="Polysacch_pyruvyl_Trfase"/>
</dbReference>
<sequence length="353" mass="41295">MKIGILTHHYVKNYGAFLQMKGMYETVRELYPDADVKIINYTVKKHWMKNIIHILHYRVGIDSIPTYFQKVKQLMVFTKYERSIPRTNKVKTATDINKLGLDMIILGSDEIWNWYGSGYNKLKFGAGLEADTIISYAPSVGSVTDKSIIPEELKIGIERMSRISCRDSETIKFVMRVTKRSAVKLLDPTFLYNFDLDIKRENIKEKKEKYILIYDCKLTSDQVSELKNYATINNMKIIGAGDYKKYYDEVTICLSPYEWVNLFKGAERVITGTFHGTVFSIKYKKQFVCYPTEKNRINKITSLLEDMDLKNRWLELGKEEKFIDMLEKPVDYTKAYCYIENKQKEAKAFIQGE</sequence>
<reference evidence="2 3" key="1">
    <citation type="submission" date="2018-08" db="EMBL/GenBank/DDBJ databases">
        <title>A genome reference for cultivated species of the human gut microbiota.</title>
        <authorList>
            <person name="Zou Y."/>
            <person name="Xue W."/>
            <person name="Luo G."/>
        </authorList>
    </citation>
    <scope>NUCLEOTIDE SEQUENCE [LARGE SCALE GENOMIC DNA]</scope>
    <source>
        <strain evidence="2 3">AF37-4</strain>
    </source>
</reference>
<evidence type="ECO:0000313" key="2">
    <source>
        <dbReference type="EMBL" id="RHL48122.1"/>
    </source>
</evidence>
<name>A0A415LHW4_9FIRM</name>
<gene>
    <name evidence="2" type="ORF">DW018_01530</name>
</gene>
<dbReference type="Proteomes" id="UP000283314">
    <property type="component" value="Unassembled WGS sequence"/>
</dbReference>
<protein>
    <submittedName>
        <fullName evidence="2">Polysaccharide pyruvyl transferase family protein</fullName>
    </submittedName>
</protein>
<keyword evidence="2" id="KW-0808">Transferase</keyword>
<dbReference type="EMBL" id="QROT01000001">
    <property type="protein sequence ID" value="RHL48122.1"/>
    <property type="molecule type" value="Genomic_DNA"/>
</dbReference>
<evidence type="ECO:0000313" key="3">
    <source>
        <dbReference type="Proteomes" id="UP000283314"/>
    </source>
</evidence>
<comment type="caution">
    <text evidence="2">The sequence shown here is derived from an EMBL/GenBank/DDBJ whole genome shotgun (WGS) entry which is preliminary data.</text>
</comment>
<accession>A0A415LHW4</accession>
<feature type="domain" description="Polysaccharide pyruvyl transferase" evidence="1">
    <location>
        <begin position="13"/>
        <end position="290"/>
    </location>
</feature>